<feature type="signal peptide" evidence="1">
    <location>
        <begin position="1"/>
        <end position="17"/>
    </location>
</feature>
<reference evidence="2" key="1">
    <citation type="journal article" date="2024" name="Gigascience">
        <title>Chromosome-level genome of the poultry shaft louse Menopon gallinae provides insight into the host-switching and adaptive evolution of parasitic lice.</title>
        <authorList>
            <person name="Xu Y."/>
            <person name="Ma L."/>
            <person name="Liu S."/>
            <person name="Liang Y."/>
            <person name="Liu Q."/>
            <person name="He Z."/>
            <person name="Tian L."/>
            <person name="Duan Y."/>
            <person name="Cai W."/>
            <person name="Li H."/>
            <person name="Song F."/>
        </authorList>
    </citation>
    <scope>NUCLEOTIDE SEQUENCE</scope>
    <source>
        <strain evidence="2">Cailab_2023a</strain>
    </source>
</reference>
<keyword evidence="1" id="KW-0732">Signal</keyword>
<accession>A0AAW2HTW8</accession>
<comment type="caution">
    <text evidence="2">The sequence shown here is derived from an EMBL/GenBank/DDBJ whole genome shotgun (WGS) entry which is preliminary data.</text>
</comment>
<proteinExistence type="predicted"/>
<dbReference type="Gene3D" id="3.15.10.30">
    <property type="entry name" value="Haemolymph juvenile hormone binding protein"/>
    <property type="match status" value="1"/>
</dbReference>
<sequence length="251" mass="28249">MGKELLVLVLVLALSAATPELPEYLKRCSRNVNRIRWNDCLKHAIEDGFAKLKKGEKSINLEAYDPLKIDKIVTTKNGVLISLDVNQKNTEIRGFGDGIRLDKVDFNFDKKVFSASILVPKLTLDSYQVLKGKIVGIPLTWKGGMTSNITKVKCDFAAPFEPITVDGKEYLKFDDHRLKLHLDVDHVRVRHKESTPADRVVANAADTIINSNWRLVFNVLKPSYEDVFRKQLAKSLIGLFSSVPVDGIFLN</sequence>
<feature type="chain" id="PRO_5043374263" description="Circadian clock-controlled protein" evidence="1">
    <location>
        <begin position="18"/>
        <end position="251"/>
    </location>
</feature>
<evidence type="ECO:0000256" key="1">
    <source>
        <dbReference type="SAM" id="SignalP"/>
    </source>
</evidence>
<name>A0AAW2HTW8_9NEOP</name>
<dbReference type="EMBL" id="JARGDH010000003">
    <property type="protein sequence ID" value="KAL0273399.1"/>
    <property type="molecule type" value="Genomic_DNA"/>
</dbReference>
<dbReference type="InterPro" id="IPR038606">
    <property type="entry name" value="To_sf"/>
</dbReference>
<dbReference type="PANTHER" id="PTHR11008">
    <property type="entry name" value="PROTEIN TAKEOUT-LIKE PROTEIN"/>
    <property type="match status" value="1"/>
</dbReference>
<organism evidence="2">
    <name type="scientific">Menopon gallinae</name>
    <name type="common">poultry shaft louse</name>
    <dbReference type="NCBI Taxonomy" id="328185"/>
    <lineage>
        <taxon>Eukaryota</taxon>
        <taxon>Metazoa</taxon>
        <taxon>Ecdysozoa</taxon>
        <taxon>Arthropoda</taxon>
        <taxon>Hexapoda</taxon>
        <taxon>Insecta</taxon>
        <taxon>Pterygota</taxon>
        <taxon>Neoptera</taxon>
        <taxon>Paraneoptera</taxon>
        <taxon>Psocodea</taxon>
        <taxon>Troctomorpha</taxon>
        <taxon>Phthiraptera</taxon>
        <taxon>Amblycera</taxon>
        <taxon>Menoponidae</taxon>
        <taxon>Menopon</taxon>
    </lineage>
</organism>
<evidence type="ECO:0000313" key="2">
    <source>
        <dbReference type="EMBL" id="KAL0273399.1"/>
    </source>
</evidence>
<dbReference type="InterPro" id="IPR010562">
    <property type="entry name" value="Haemolymph_juvenile_hormone-bd"/>
</dbReference>
<dbReference type="AlphaFoldDB" id="A0AAW2HTW8"/>
<dbReference type="GO" id="GO:0005615">
    <property type="term" value="C:extracellular space"/>
    <property type="evidence" value="ECO:0007669"/>
    <property type="project" value="TreeGrafter"/>
</dbReference>
<evidence type="ECO:0008006" key="3">
    <source>
        <dbReference type="Google" id="ProtNLM"/>
    </source>
</evidence>
<protein>
    <recommendedName>
        <fullName evidence="3">Circadian clock-controlled protein</fullName>
    </recommendedName>
</protein>
<dbReference type="PANTHER" id="PTHR11008:SF32">
    <property type="entry name" value="CIRCADIAN CLOCK-CONTROLLED PROTEIN DAYWAKE-RELATED"/>
    <property type="match status" value="1"/>
</dbReference>
<gene>
    <name evidence="2" type="ORF">PYX00_006070</name>
</gene>
<dbReference type="Pfam" id="PF06585">
    <property type="entry name" value="JHBP"/>
    <property type="match status" value="1"/>
</dbReference>
<dbReference type="SMART" id="SM00700">
    <property type="entry name" value="JHBP"/>
    <property type="match status" value="1"/>
</dbReference>